<protein>
    <submittedName>
        <fullName evidence="2">NTP transferase domain-containing protein</fullName>
    </submittedName>
</protein>
<accession>A0A974Y3T3</accession>
<dbReference type="SUPFAM" id="SSF53448">
    <property type="entry name" value="Nucleotide-diphospho-sugar transferases"/>
    <property type="match status" value="1"/>
</dbReference>
<sequence length="237" mass="26324">MKMLVLAGGFGTRLRDVVNDVPKPLAPVGTTPFLHYQVEHWIAQGVRSFVFLLHHQADLIDRFIDARRDGLLAGCTVQSITEPQPLDTGGAVAYAVRYLGLEGEFLVTNADTWLGSGVRELESAGADAMIVVRQADVSRYGQVEVDDAGFVCAFREKGESRGAGWINAGLCALQAEHFTAWDGQRLSLEKDVFPKLLAARRLRAVPLESDFIDIGVPEDYRRYCRWQERDREGKLCS</sequence>
<dbReference type="GO" id="GO:0016740">
    <property type="term" value="F:transferase activity"/>
    <property type="evidence" value="ECO:0007669"/>
    <property type="project" value="UniProtKB-KW"/>
</dbReference>
<dbReference type="InterPro" id="IPR029044">
    <property type="entry name" value="Nucleotide-diphossugar_trans"/>
</dbReference>
<dbReference type="Gene3D" id="3.90.550.10">
    <property type="entry name" value="Spore Coat Polysaccharide Biosynthesis Protein SpsA, Chain A"/>
    <property type="match status" value="1"/>
</dbReference>
<organism evidence="2 3">
    <name type="scientific">Azospira restricta</name>
    <dbReference type="NCBI Taxonomy" id="404405"/>
    <lineage>
        <taxon>Bacteria</taxon>
        <taxon>Pseudomonadati</taxon>
        <taxon>Pseudomonadota</taxon>
        <taxon>Betaproteobacteria</taxon>
        <taxon>Rhodocyclales</taxon>
        <taxon>Rhodocyclaceae</taxon>
        <taxon>Azospira</taxon>
    </lineage>
</organism>
<gene>
    <name evidence="2" type="ORF">IWH25_01540</name>
</gene>
<feature type="domain" description="Nucleotidyl transferase" evidence="1">
    <location>
        <begin position="3"/>
        <end position="221"/>
    </location>
</feature>
<dbReference type="RefSeq" id="WP_203387604.1">
    <property type="nucleotide sequence ID" value="NZ_CP064781.1"/>
</dbReference>
<proteinExistence type="predicted"/>
<keyword evidence="3" id="KW-1185">Reference proteome</keyword>
<dbReference type="Pfam" id="PF00483">
    <property type="entry name" value="NTP_transferase"/>
    <property type="match status" value="1"/>
</dbReference>
<dbReference type="KEGG" id="ares:IWH25_01540"/>
<dbReference type="Proteomes" id="UP000663444">
    <property type="component" value="Chromosome"/>
</dbReference>
<dbReference type="EMBL" id="CP064781">
    <property type="protein sequence ID" value="QRJ64068.1"/>
    <property type="molecule type" value="Genomic_DNA"/>
</dbReference>
<evidence type="ECO:0000313" key="2">
    <source>
        <dbReference type="EMBL" id="QRJ64068.1"/>
    </source>
</evidence>
<name>A0A974Y3T3_9RHOO</name>
<dbReference type="InterPro" id="IPR050486">
    <property type="entry name" value="Mannose-1P_guanyltransferase"/>
</dbReference>
<dbReference type="AlphaFoldDB" id="A0A974Y3T3"/>
<keyword evidence="2" id="KW-0808">Transferase</keyword>
<evidence type="ECO:0000259" key="1">
    <source>
        <dbReference type="Pfam" id="PF00483"/>
    </source>
</evidence>
<reference evidence="2" key="1">
    <citation type="submission" date="2020-11" db="EMBL/GenBank/DDBJ databases">
        <title>Azospira restricta DSM 18626 genome sequence.</title>
        <authorList>
            <person name="Moe W.M."/>
        </authorList>
    </citation>
    <scope>NUCLEOTIDE SEQUENCE</scope>
    <source>
        <strain evidence="2">DSM 18626</strain>
    </source>
</reference>
<dbReference type="InterPro" id="IPR005835">
    <property type="entry name" value="NTP_transferase_dom"/>
</dbReference>
<evidence type="ECO:0000313" key="3">
    <source>
        <dbReference type="Proteomes" id="UP000663444"/>
    </source>
</evidence>
<dbReference type="PANTHER" id="PTHR22572">
    <property type="entry name" value="SUGAR-1-PHOSPHATE GUANYL TRANSFERASE"/>
    <property type="match status" value="1"/>
</dbReference>